<dbReference type="Pfam" id="PF00535">
    <property type="entry name" value="Glycos_transf_2"/>
    <property type="match status" value="1"/>
</dbReference>
<dbReference type="Proteomes" id="UP000321533">
    <property type="component" value="Chromosome"/>
</dbReference>
<keyword evidence="2" id="KW-0808">Transferase</keyword>
<proteinExistence type="predicted"/>
<dbReference type="SUPFAM" id="SSF53448">
    <property type="entry name" value="Nucleotide-diphospho-sugar transferases"/>
    <property type="match status" value="1"/>
</dbReference>
<dbReference type="AlphaFoldDB" id="A0A5B8VFF4"/>
<dbReference type="OrthoDB" id="9815829at2"/>
<dbReference type="CDD" id="cd00761">
    <property type="entry name" value="Glyco_tranf_GTA_type"/>
    <property type="match status" value="1"/>
</dbReference>
<accession>A0A5B8VFF4</accession>
<evidence type="ECO:0000313" key="3">
    <source>
        <dbReference type="Proteomes" id="UP000321533"/>
    </source>
</evidence>
<dbReference type="Gene3D" id="3.90.550.10">
    <property type="entry name" value="Spore Coat Polysaccharide Biosynthesis Protein SpsA, Chain A"/>
    <property type="match status" value="1"/>
</dbReference>
<dbReference type="InterPro" id="IPR029044">
    <property type="entry name" value="Nucleotide-diphossugar_trans"/>
</dbReference>
<sequence>MPAYNAAASVASGIKSLQEQTYSNWELIIVDDGSTDDTAAIIQSIAHTDKRIKYFYQQNSKQGKARNKGIKEAAGAFIAFIDADDVWMHNKLEKQIEFINLTNADLVFADVTAIDEKGDPYLDSWNVTDATYSGDEGLLAFMQENKAPLLSVLVKKEAVLKVNGFDEDRDMQYVEDYDLWLRMLQSGARFASSSEKLACYSFDTKKTTARKKTLINVVNTLKKVSVHDESLQQQKNLAMTLWTRKIIKRCTPAIEKADMKKIISLIPSPPVKFFLSIINNILGASVAGRIILLFTKNVSVQG</sequence>
<evidence type="ECO:0000259" key="1">
    <source>
        <dbReference type="Pfam" id="PF00535"/>
    </source>
</evidence>
<reference evidence="2 3" key="1">
    <citation type="journal article" date="2016" name="Int. J. Syst. Evol. Microbiol.">
        <title>Panacibacter ginsenosidivorans gen. nov., sp. nov., with ginsenoside converting activity isolated from soil of a ginseng field.</title>
        <authorList>
            <person name="Siddiqi M.Z."/>
            <person name="Muhammad Shafi S."/>
            <person name="Choi K.D."/>
            <person name="Im W.T."/>
        </authorList>
    </citation>
    <scope>NUCLEOTIDE SEQUENCE [LARGE SCALE GENOMIC DNA]</scope>
    <source>
        <strain evidence="2 3">Gsoil1550</strain>
    </source>
</reference>
<dbReference type="GO" id="GO:0016758">
    <property type="term" value="F:hexosyltransferase activity"/>
    <property type="evidence" value="ECO:0007669"/>
    <property type="project" value="UniProtKB-ARBA"/>
</dbReference>
<organism evidence="2 3">
    <name type="scientific">Panacibacter ginsenosidivorans</name>
    <dbReference type="NCBI Taxonomy" id="1813871"/>
    <lineage>
        <taxon>Bacteria</taxon>
        <taxon>Pseudomonadati</taxon>
        <taxon>Bacteroidota</taxon>
        <taxon>Chitinophagia</taxon>
        <taxon>Chitinophagales</taxon>
        <taxon>Chitinophagaceae</taxon>
        <taxon>Panacibacter</taxon>
    </lineage>
</organism>
<dbReference type="PANTHER" id="PTHR22916:SF3">
    <property type="entry name" value="UDP-GLCNAC:BETAGAL BETA-1,3-N-ACETYLGLUCOSAMINYLTRANSFERASE-LIKE PROTEIN 1"/>
    <property type="match status" value="1"/>
</dbReference>
<dbReference type="EMBL" id="CP042435">
    <property type="protein sequence ID" value="QEC69078.1"/>
    <property type="molecule type" value="Genomic_DNA"/>
</dbReference>
<dbReference type="PANTHER" id="PTHR22916">
    <property type="entry name" value="GLYCOSYLTRANSFERASE"/>
    <property type="match status" value="1"/>
</dbReference>
<keyword evidence="3" id="KW-1185">Reference proteome</keyword>
<dbReference type="KEGG" id="pgin:FRZ67_17820"/>
<dbReference type="InterPro" id="IPR001173">
    <property type="entry name" value="Glyco_trans_2-like"/>
</dbReference>
<evidence type="ECO:0000313" key="2">
    <source>
        <dbReference type="EMBL" id="QEC69078.1"/>
    </source>
</evidence>
<feature type="domain" description="Glycosyltransferase 2-like" evidence="1">
    <location>
        <begin position="1"/>
        <end position="127"/>
    </location>
</feature>
<protein>
    <submittedName>
        <fullName evidence="2">Glycosyltransferase family 2 protein</fullName>
    </submittedName>
</protein>
<name>A0A5B8VFF4_9BACT</name>
<gene>
    <name evidence="2" type="ORF">FRZ67_17820</name>
</gene>
<dbReference type="RefSeq" id="WP_147191770.1">
    <property type="nucleotide sequence ID" value="NZ_CP042435.1"/>
</dbReference>